<feature type="coiled-coil region" evidence="1">
    <location>
        <begin position="164"/>
        <end position="198"/>
    </location>
</feature>
<evidence type="ECO:0000313" key="3">
    <source>
        <dbReference type="Proteomes" id="UP000271889"/>
    </source>
</evidence>
<organism evidence="2 3">
    <name type="scientific">Cylicostephanus goldi</name>
    <name type="common">Nematode worm</name>
    <dbReference type="NCBI Taxonomy" id="71465"/>
    <lineage>
        <taxon>Eukaryota</taxon>
        <taxon>Metazoa</taxon>
        <taxon>Ecdysozoa</taxon>
        <taxon>Nematoda</taxon>
        <taxon>Chromadorea</taxon>
        <taxon>Rhabditida</taxon>
        <taxon>Rhabditina</taxon>
        <taxon>Rhabditomorpha</taxon>
        <taxon>Strongyloidea</taxon>
        <taxon>Strongylidae</taxon>
        <taxon>Cylicostephanus</taxon>
    </lineage>
</organism>
<dbReference type="GO" id="GO:0015631">
    <property type="term" value="F:tubulin binding"/>
    <property type="evidence" value="ECO:0007669"/>
    <property type="project" value="InterPro"/>
</dbReference>
<name>A0A3P6QCR1_CYLGO</name>
<dbReference type="GO" id="GO:0036064">
    <property type="term" value="C:ciliary basal body"/>
    <property type="evidence" value="ECO:0007669"/>
    <property type="project" value="TreeGrafter"/>
</dbReference>
<dbReference type="OrthoDB" id="276029at2759"/>
<dbReference type="PANTHER" id="PTHR15614">
    <property type="entry name" value="INTRAFLAGELLAR TRANSPORT PROTEIN 81 HOMOLOG"/>
    <property type="match status" value="1"/>
</dbReference>
<reference evidence="2 3" key="1">
    <citation type="submission" date="2018-11" db="EMBL/GenBank/DDBJ databases">
        <authorList>
            <consortium name="Pathogen Informatics"/>
        </authorList>
    </citation>
    <scope>NUCLEOTIDE SEQUENCE [LARGE SCALE GENOMIC DNA]</scope>
</reference>
<protein>
    <submittedName>
        <fullName evidence="2">Uncharacterized protein</fullName>
    </submittedName>
</protein>
<dbReference type="Gene3D" id="1.10.287.1490">
    <property type="match status" value="1"/>
</dbReference>
<accession>A0A3P6QCR1</accession>
<keyword evidence="3" id="KW-1185">Reference proteome</keyword>
<dbReference type="Proteomes" id="UP000271889">
    <property type="component" value="Unassembled WGS sequence"/>
</dbReference>
<dbReference type="GO" id="GO:0042073">
    <property type="term" value="P:intraciliary transport"/>
    <property type="evidence" value="ECO:0007669"/>
    <property type="project" value="InterPro"/>
</dbReference>
<dbReference type="GO" id="GO:0030992">
    <property type="term" value="C:intraciliary transport particle B"/>
    <property type="evidence" value="ECO:0007669"/>
    <property type="project" value="InterPro"/>
</dbReference>
<feature type="coiled-coil region" evidence="1">
    <location>
        <begin position="23"/>
        <end position="53"/>
    </location>
</feature>
<proteinExistence type="predicted"/>
<gene>
    <name evidence="2" type="ORF">CGOC_LOCUS1083</name>
</gene>
<evidence type="ECO:0000256" key="1">
    <source>
        <dbReference type="SAM" id="Coils"/>
    </source>
</evidence>
<dbReference type="GO" id="GO:0060271">
    <property type="term" value="P:cilium assembly"/>
    <property type="evidence" value="ECO:0007669"/>
    <property type="project" value="InterPro"/>
</dbReference>
<sequence length="232" mass="26823">MFSIFRHQALGVERRKDAVAEKVQEARDKKVVYKKKKMQIEELLTEREVLLRTMNLLPKNVEQLEQKIESFGVEPITVPSALPSSHAKIALPETTDVEELRSIVTDLVQDLDQRRDTVTELKKRRSDLQEVFNGEEETFDSKKAEYESRRAHLNEEFEELKPLIQSLEERQEEAEKTIPQVEEQINEAEKQLSAFNSAASNPDEDLKVQLEEEQAIAESLLQNNGSQITDYE</sequence>
<evidence type="ECO:0000313" key="2">
    <source>
        <dbReference type="EMBL" id="VDK47652.1"/>
    </source>
</evidence>
<dbReference type="InterPro" id="IPR029600">
    <property type="entry name" value="IFT81"/>
</dbReference>
<dbReference type="PANTHER" id="PTHR15614:SF2">
    <property type="entry name" value="INTRAFLAGELLAR TRANSPORT PROTEIN 81 HOMOLOG"/>
    <property type="match status" value="1"/>
</dbReference>
<dbReference type="EMBL" id="UYRV01001855">
    <property type="protein sequence ID" value="VDK47652.1"/>
    <property type="molecule type" value="Genomic_DNA"/>
</dbReference>
<feature type="non-terminal residue" evidence="2">
    <location>
        <position position="232"/>
    </location>
</feature>
<dbReference type="AlphaFoldDB" id="A0A3P6QCR1"/>
<keyword evidence="1" id="KW-0175">Coiled coil</keyword>